<dbReference type="Pfam" id="PF16575">
    <property type="entry name" value="CLP1_P"/>
    <property type="match status" value="1"/>
</dbReference>
<dbReference type="InterPro" id="IPR038239">
    <property type="entry name" value="Clp1_N_sf"/>
</dbReference>
<evidence type="ECO:0000313" key="6">
    <source>
        <dbReference type="Proteomes" id="UP001054945"/>
    </source>
</evidence>
<dbReference type="EMBL" id="BPLR01002506">
    <property type="protein sequence ID" value="GIX74459.1"/>
    <property type="molecule type" value="Genomic_DNA"/>
</dbReference>
<name>A0AAV4MU82_CAEEX</name>
<keyword evidence="6" id="KW-1185">Reference proteome</keyword>
<feature type="domain" description="Clp1 N-terminal" evidence="3">
    <location>
        <begin position="9"/>
        <end position="95"/>
    </location>
</feature>
<dbReference type="InterPro" id="IPR045116">
    <property type="entry name" value="Clp1/Grc3"/>
</dbReference>
<dbReference type="AlphaFoldDB" id="A0AAV4MU82"/>
<evidence type="ECO:0000259" key="4">
    <source>
        <dbReference type="Pfam" id="PF16575"/>
    </source>
</evidence>
<proteinExistence type="predicted"/>
<dbReference type="GO" id="GO:0051731">
    <property type="term" value="F:polynucleotide 5'-hydroxyl-kinase activity"/>
    <property type="evidence" value="ECO:0007669"/>
    <property type="project" value="InterPro"/>
</dbReference>
<protein>
    <submittedName>
        <fullName evidence="5">Protein CLP1 homolog</fullName>
    </submittedName>
</protein>
<dbReference type="GO" id="GO:0005524">
    <property type="term" value="F:ATP binding"/>
    <property type="evidence" value="ECO:0007669"/>
    <property type="project" value="UniProtKB-KW"/>
</dbReference>
<organism evidence="5 6">
    <name type="scientific">Caerostris extrusa</name>
    <name type="common">Bark spider</name>
    <name type="synonym">Caerostris bankana</name>
    <dbReference type="NCBI Taxonomy" id="172846"/>
    <lineage>
        <taxon>Eukaryota</taxon>
        <taxon>Metazoa</taxon>
        <taxon>Ecdysozoa</taxon>
        <taxon>Arthropoda</taxon>
        <taxon>Chelicerata</taxon>
        <taxon>Arachnida</taxon>
        <taxon>Araneae</taxon>
        <taxon>Araneomorphae</taxon>
        <taxon>Entelegynae</taxon>
        <taxon>Araneoidea</taxon>
        <taxon>Araneidae</taxon>
        <taxon>Caerostris</taxon>
    </lineage>
</organism>
<dbReference type="InterPro" id="IPR032324">
    <property type="entry name" value="Clp1_N"/>
</dbReference>
<gene>
    <name evidence="5" type="primary">cbc</name>
    <name evidence="5" type="ORF">CEXT_578461</name>
</gene>
<dbReference type="SUPFAM" id="SSF52540">
    <property type="entry name" value="P-loop containing nucleoside triphosphate hydrolases"/>
    <property type="match status" value="1"/>
</dbReference>
<dbReference type="InterPro" id="IPR032319">
    <property type="entry name" value="CLP1_P"/>
</dbReference>
<evidence type="ECO:0000259" key="3">
    <source>
        <dbReference type="Pfam" id="PF16573"/>
    </source>
</evidence>
<dbReference type="GO" id="GO:0005634">
    <property type="term" value="C:nucleus"/>
    <property type="evidence" value="ECO:0007669"/>
    <property type="project" value="TreeGrafter"/>
</dbReference>
<dbReference type="PANTHER" id="PTHR12755">
    <property type="entry name" value="CLEAVAGE/POLYADENYLATION FACTOR IA SUBUNIT CLP1P"/>
    <property type="match status" value="1"/>
</dbReference>
<dbReference type="Gene3D" id="2.60.120.1030">
    <property type="entry name" value="Clp1, DNA binding domain"/>
    <property type="match status" value="1"/>
</dbReference>
<comment type="caution">
    <text evidence="5">The sequence shown here is derived from an EMBL/GenBank/DDBJ whole genome shotgun (WGS) entry which is preliminary data.</text>
</comment>
<dbReference type="Proteomes" id="UP001054945">
    <property type="component" value="Unassembled WGS sequence"/>
</dbReference>
<feature type="domain" description="Clp1 P-loop" evidence="4">
    <location>
        <begin position="110"/>
        <end position="141"/>
    </location>
</feature>
<dbReference type="GO" id="GO:0006388">
    <property type="term" value="P:tRNA splicing, via endonucleolytic cleavage and ligation"/>
    <property type="evidence" value="ECO:0007669"/>
    <property type="project" value="TreeGrafter"/>
</dbReference>
<reference evidence="5 6" key="1">
    <citation type="submission" date="2021-06" db="EMBL/GenBank/DDBJ databases">
        <title>Caerostris extrusa draft genome.</title>
        <authorList>
            <person name="Kono N."/>
            <person name="Arakawa K."/>
        </authorList>
    </citation>
    <scope>NUCLEOTIDE SEQUENCE [LARGE SCALE GENOMIC DNA]</scope>
</reference>
<dbReference type="Gene3D" id="3.40.50.300">
    <property type="entry name" value="P-loop containing nucleotide triphosphate hydrolases"/>
    <property type="match status" value="1"/>
</dbReference>
<accession>A0AAV4MU82</accession>
<dbReference type="PANTHER" id="PTHR12755:SF6">
    <property type="entry name" value="POLYRIBONUCLEOTIDE 5'-HYDROXYL-KINASE CLP1"/>
    <property type="match status" value="1"/>
</dbReference>
<sequence length="157" mass="17684">MDNVQIINLQANKEGKIQIRNPSDVVHVELLSGTAEIFGVEMIKNKIYPFSSAFAVSTLNGCTLKLKGKIQWTYTVNYNHTIIDLHLSLEKKRKLAEKSGVRGPTVLIAGPTDVGKSTLCRTLLNYAVRSGRIPVYIDLDVWPKLNFHTWYNQYSSC</sequence>
<evidence type="ECO:0000256" key="2">
    <source>
        <dbReference type="ARBA" id="ARBA00022840"/>
    </source>
</evidence>
<keyword evidence="1" id="KW-0547">Nucleotide-binding</keyword>
<keyword evidence="2" id="KW-0067">ATP-binding</keyword>
<evidence type="ECO:0000256" key="1">
    <source>
        <dbReference type="ARBA" id="ARBA00022741"/>
    </source>
</evidence>
<dbReference type="Pfam" id="PF16573">
    <property type="entry name" value="CLP1_N"/>
    <property type="match status" value="1"/>
</dbReference>
<evidence type="ECO:0000313" key="5">
    <source>
        <dbReference type="EMBL" id="GIX74459.1"/>
    </source>
</evidence>
<dbReference type="InterPro" id="IPR027417">
    <property type="entry name" value="P-loop_NTPase"/>
</dbReference>